<reference evidence="10 11" key="1">
    <citation type="journal article" date="2006" name="Science">
        <title>The genome of black cottonwood, Populus trichocarpa (Torr. &amp; Gray).</title>
        <authorList>
            <person name="Tuskan G.A."/>
            <person name="Difazio S."/>
            <person name="Jansson S."/>
            <person name="Bohlmann J."/>
            <person name="Grigoriev I."/>
            <person name="Hellsten U."/>
            <person name="Putnam N."/>
            <person name="Ralph S."/>
            <person name="Rombauts S."/>
            <person name="Salamov A."/>
            <person name="Schein J."/>
            <person name="Sterck L."/>
            <person name="Aerts A."/>
            <person name="Bhalerao R.R."/>
            <person name="Bhalerao R.P."/>
            <person name="Blaudez D."/>
            <person name="Boerjan W."/>
            <person name="Brun A."/>
            <person name="Brunner A."/>
            <person name="Busov V."/>
            <person name="Campbell M."/>
            <person name="Carlson J."/>
            <person name="Chalot M."/>
            <person name="Chapman J."/>
            <person name="Chen G.L."/>
            <person name="Cooper D."/>
            <person name="Coutinho P.M."/>
            <person name="Couturier J."/>
            <person name="Covert S."/>
            <person name="Cronk Q."/>
            <person name="Cunningham R."/>
            <person name="Davis J."/>
            <person name="Degroeve S."/>
            <person name="Dejardin A."/>
            <person name="Depamphilis C."/>
            <person name="Detter J."/>
            <person name="Dirks B."/>
            <person name="Dubchak I."/>
            <person name="Duplessis S."/>
            <person name="Ehlting J."/>
            <person name="Ellis B."/>
            <person name="Gendler K."/>
            <person name="Goodstein D."/>
            <person name="Gribskov M."/>
            <person name="Grimwood J."/>
            <person name="Groover A."/>
            <person name="Gunter L."/>
            <person name="Hamberger B."/>
            <person name="Heinze B."/>
            <person name="Helariutta Y."/>
            <person name="Henrissat B."/>
            <person name="Holligan D."/>
            <person name="Holt R."/>
            <person name="Huang W."/>
            <person name="Islam-Faridi N."/>
            <person name="Jones S."/>
            <person name="Jones-Rhoades M."/>
            <person name="Jorgensen R."/>
            <person name="Joshi C."/>
            <person name="Kangasjarvi J."/>
            <person name="Karlsson J."/>
            <person name="Kelleher C."/>
            <person name="Kirkpatrick R."/>
            <person name="Kirst M."/>
            <person name="Kohler A."/>
            <person name="Kalluri U."/>
            <person name="Larimer F."/>
            <person name="Leebens-Mack J."/>
            <person name="Leple J.C."/>
            <person name="Locascio P."/>
            <person name="Lou Y."/>
            <person name="Lucas S."/>
            <person name="Martin F."/>
            <person name="Montanini B."/>
            <person name="Napoli C."/>
            <person name="Nelson D.R."/>
            <person name="Nelson C."/>
            <person name="Nieminen K."/>
            <person name="Nilsson O."/>
            <person name="Pereda V."/>
            <person name="Peter G."/>
            <person name="Philippe R."/>
            <person name="Pilate G."/>
            <person name="Poliakov A."/>
            <person name="Razumovskaya J."/>
            <person name="Richardson P."/>
            <person name="Rinaldi C."/>
            <person name="Ritland K."/>
            <person name="Rouze P."/>
            <person name="Ryaboy D."/>
            <person name="Schmutz J."/>
            <person name="Schrader J."/>
            <person name="Segerman B."/>
            <person name="Shin H."/>
            <person name="Siddiqui A."/>
            <person name="Sterky F."/>
            <person name="Terry A."/>
            <person name="Tsai C.J."/>
            <person name="Uberbacher E."/>
            <person name="Unneberg P."/>
            <person name="Vahala J."/>
            <person name="Wall K."/>
            <person name="Wessler S."/>
            <person name="Yang G."/>
            <person name="Yin T."/>
            <person name="Douglas C."/>
            <person name="Marra M."/>
            <person name="Sandberg G."/>
            <person name="Van de Peer Y."/>
            <person name="Rokhsar D."/>
        </authorList>
    </citation>
    <scope>NUCLEOTIDE SEQUENCE [LARGE SCALE GENOMIC DNA]</scope>
    <source>
        <strain evidence="11">cv. Nisqually</strain>
    </source>
</reference>
<dbReference type="GO" id="GO:0009536">
    <property type="term" value="C:plastid"/>
    <property type="evidence" value="ECO:0007669"/>
    <property type="project" value="UniProtKB-ARBA"/>
</dbReference>
<dbReference type="EMBL" id="CM009296">
    <property type="protein sequence ID" value="PNT27802.1"/>
    <property type="molecule type" value="Genomic_DNA"/>
</dbReference>
<evidence type="ECO:0000256" key="6">
    <source>
        <dbReference type="ARBA" id="ARBA00023027"/>
    </source>
</evidence>
<accession>A0A2K1ZRA1</accession>
<feature type="transmembrane region" description="Helical" evidence="8">
    <location>
        <begin position="39"/>
        <end position="61"/>
    </location>
</feature>
<keyword evidence="5 8" id="KW-1133">Transmembrane helix</keyword>
<protein>
    <recommendedName>
        <fullName evidence="9">NADH:quinone oxidoreductase/Mrp antiporter transmembrane domain-containing protein</fullName>
    </recommendedName>
</protein>
<keyword evidence="11" id="KW-1185">Reference proteome</keyword>
<comment type="subcellular location">
    <subcellularLocation>
        <location evidence="1">Membrane</location>
        <topology evidence="1">Multi-pass membrane protein</topology>
    </subcellularLocation>
</comment>
<organism evidence="10 11">
    <name type="scientific">Populus trichocarpa</name>
    <name type="common">Western balsam poplar</name>
    <name type="synonym">Populus balsamifera subsp. trichocarpa</name>
    <dbReference type="NCBI Taxonomy" id="3694"/>
    <lineage>
        <taxon>Eukaryota</taxon>
        <taxon>Viridiplantae</taxon>
        <taxon>Streptophyta</taxon>
        <taxon>Embryophyta</taxon>
        <taxon>Tracheophyta</taxon>
        <taxon>Spermatophyta</taxon>
        <taxon>Magnoliopsida</taxon>
        <taxon>eudicotyledons</taxon>
        <taxon>Gunneridae</taxon>
        <taxon>Pentapetalae</taxon>
        <taxon>rosids</taxon>
        <taxon>fabids</taxon>
        <taxon>Malpighiales</taxon>
        <taxon>Salicaceae</taxon>
        <taxon>Saliceae</taxon>
        <taxon>Populus</taxon>
    </lineage>
</organism>
<evidence type="ECO:0000256" key="5">
    <source>
        <dbReference type="ARBA" id="ARBA00022989"/>
    </source>
</evidence>
<proteinExistence type="predicted"/>
<feature type="domain" description="NADH:quinone oxidoreductase/Mrp antiporter transmembrane" evidence="9">
    <location>
        <begin position="3"/>
        <end position="61"/>
    </location>
</feature>
<dbReference type="PANTHER" id="PTHR22773">
    <property type="entry name" value="NADH DEHYDROGENASE"/>
    <property type="match status" value="1"/>
</dbReference>
<evidence type="ECO:0000256" key="7">
    <source>
        <dbReference type="ARBA" id="ARBA00023136"/>
    </source>
</evidence>
<keyword evidence="6" id="KW-0520">NAD</keyword>
<evidence type="ECO:0000313" key="10">
    <source>
        <dbReference type="EMBL" id="PNT27802.1"/>
    </source>
</evidence>
<evidence type="ECO:0000256" key="1">
    <source>
        <dbReference type="ARBA" id="ARBA00004141"/>
    </source>
</evidence>
<dbReference type="STRING" id="3694.A0A2K1ZRA1"/>
<evidence type="ECO:0000256" key="2">
    <source>
        <dbReference type="ARBA" id="ARBA00022448"/>
    </source>
</evidence>
<name>A0A2K1ZRA1_POPTR</name>
<dbReference type="AlphaFoldDB" id="A0A2K1ZRA1"/>
<dbReference type="Proteomes" id="UP000006729">
    <property type="component" value="Chromosome 7"/>
</dbReference>
<gene>
    <name evidence="10" type="ORF">POPTR_007G084000</name>
</gene>
<keyword evidence="7 8" id="KW-0472">Membrane</keyword>
<sequence>MPFYISMNLETFSCTVFFGLHTETNSIRDYTKLYTKDPFLALSLDLCLLSLKGLLSLVGFFHT</sequence>
<evidence type="ECO:0000256" key="4">
    <source>
        <dbReference type="ARBA" id="ARBA00022967"/>
    </source>
</evidence>
<keyword evidence="2" id="KW-0813">Transport</keyword>
<evidence type="ECO:0000256" key="3">
    <source>
        <dbReference type="ARBA" id="ARBA00022692"/>
    </source>
</evidence>
<keyword evidence="4" id="KW-1278">Translocase</keyword>
<evidence type="ECO:0000259" key="9">
    <source>
        <dbReference type="Pfam" id="PF00361"/>
    </source>
</evidence>
<evidence type="ECO:0000256" key="8">
    <source>
        <dbReference type="SAM" id="Phobius"/>
    </source>
</evidence>
<dbReference type="Pfam" id="PF00361">
    <property type="entry name" value="Proton_antipo_M"/>
    <property type="match status" value="1"/>
</dbReference>
<dbReference type="InterPro" id="IPR001750">
    <property type="entry name" value="ND/Mrp_TM"/>
</dbReference>
<keyword evidence="3 8" id="KW-0812">Transmembrane</keyword>
<dbReference type="InParanoid" id="A0A2K1ZRA1"/>
<dbReference type="GO" id="GO:0016020">
    <property type="term" value="C:membrane"/>
    <property type="evidence" value="ECO:0007669"/>
    <property type="project" value="UniProtKB-SubCell"/>
</dbReference>
<evidence type="ECO:0000313" key="11">
    <source>
        <dbReference type="Proteomes" id="UP000006729"/>
    </source>
</evidence>